<dbReference type="Pfam" id="PF06983">
    <property type="entry name" value="3-dmu-9_3-mt"/>
    <property type="match status" value="1"/>
</dbReference>
<dbReference type="InterPro" id="IPR029068">
    <property type="entry name" value="Glyas_Bleomycin-R_OHBP_Dase"/>
</dbReference>
<name>A0A1J5QZD6_9ZZZZ</name>
<dbReference type="AlphaFoldDB" id="A0A1J5QZD6"/>
<organism evidence="2">
    <name type="scientific">mine drainage metagenome</name>
    <dbReference type="NCBI Taxonomy" id="410659"/>
    <lineage>
        <taxon>unclassified sequences</taxon>
        <taxon>metagenomes</taxon>
        <taxon>ecological metagenomes</taxon>
    </lineage>
</organism>
<dbReference type="CDD" id="cd06588">
    <property type="entry name" value="PhnB_like"/>
    <property type="match status" value="1"/>
</dbReference>
<gene>
    <name evidence="2" type="ORF">GALL_290260</name>
</gene>
<proteinExistence type="predicted"/>
<dbReference type="InterPro" id="IPR028973">
    <property type="entry name" value="PhnB-like"/>
</dbReference>
<comment type="caution">
    <text evidence="2">The sequence shown here is derived from an EMBL/GenBank/DDBJ whole genome shotgun (WGS) entry which is preliminary data.</text>
</comment>
<protein>
    <recommendedName>
        <fullName evidence="1">PhnB-like domain-containing protein</fullName>
    </recommendedName>
</protein>
<sequence>MNRIQPYLFFDGRCEEALAFYRNALGAQIDILLRFDESPEPVPAGMLQPGFEHKVMHAALRVGETQILASDGCDDSARFGGFSLALSVPTAAEADRVFAALADGGKVGMPLGKTFFSPRYGMLTDRFGVGWMVMVPATPN</sequence>
<dbReference type="EMBL" id="MLJW01000345">
    <property type="protein sequence ID" value="OIQ89081.1"/>
    <property type="molecule type" value="Genomic_DNA"/>
</dbReference>
<dbReference type="Gene3D" id="3.10.180.10">
    <property type="entry name" value="2,3-Dihydroxybiphenyl 1,2-Dioxygenase, domain 1"/>
    <property type="match status" value="1"/>
</dbReference>
<feature type="domain" description="PhnB-like" evidence="1">
    <location>
        <begin position="3"/>
        <end position="133"/>
    </location>
</feature>
<evidence type="ECO:0000313" key="2">
    <source>
        <dbReference type="EMBL" id="OIQ89081.1"/>
    </source>
</evidence>
<dbReference type="SUPFAM" id="SSF54593">
    <property type="entry name" value="Glyoxalase/Bleomycin resistance protein/Dihydroxybiphenyl dioxygenase"/>
    <property type="match status" value="1"/>
</dbReference>
<evidence type="ECO:0000259" key="1">
    <source>
        <dbReference type="Pfam" id="PF06983"/>
    </source>
</evidence>
<reference evidence="2" key="1">
    <citation type="submission" date="2016-10" db="EMBL/GenBank/DDBJ databases">
        <title>Sequence of Gallionella enrichment culture.</title>
        <authorList>
            <person name="Poehlein A."/>
            <person name="Muehling M."/>
            <person name="Daniel R."/>
        </authorList>
    </citation>
    <scope>NUCLEOTIDE SEQUENCE</scope>
</reference>
<dbReference type="PANTHER" id="PTHR33990:SF1">
    <property type="entry name" value="PROTEIN YJDN"/>
    <property type="match status" value="1"/>
</dbReference>
<dbReference type="PANTHER" id="PTHR33990">
    <property type="entry name" value="PROTEIN YJDN-RELATED"/>
    <property type="match status" value="1"/>
</dbReference>
<accession>A0A1J5QZD6</accession>